<reference evidence="1 2" key="2">
    <citation type="journal article" date="2015" name="Eukaryot. Cell">
        <title>Asexual propagation of a virulent clone complex in a human and feline outbreak of sporotrichosis.</title>
        <authorList>
            <person name="Teixeira Mde M."/>
            <person name="Rodrigues A.M."/>
            <person name="Tsui C.K."/>
            <person name="de Almeida L.G."/>
            <person name="Van Diepeningen A.D."/>
            <person name="van den Ende B.G."/>
            <person name="Fernandes G.F."/>
            <person name="Kano R."/>
            <person name="Hamelin R.C."/>
            <person name="Lopes-Bezerra L.M."/>
            <person name="Vasconcelos A.T."/>
            <person name="de Hoog S."/>
            <person name="de Camargo Z.P."/>
            <person name="Felipe M.S."/>
        </authorList>
    </citation>
    <scope>NUCLEOTIDE SEQUENCE [LARGE SCALE GENOMIC DNA]</scope>
    <source>
        <strain evidence="1 2">1099-18</strain>
    </source>
</reference>
<protein>
    <submittedName>
        <fullName evidence="1">Uncharacterized protein</fullName>
    </submittedName>
</protein>
<dbReference type="Proteomes" id="UP000033710">
    <property type="component" value="Unassembled WGS sequence"/>
</dbReference>
<accession>A0A0F2M9F2</accession>
<comment type="caution">
    <text evidence="1">The sequence shown here is derived from an EMBL/GenBank/DDBJ whole genome shotgun (WGS) entry which is preliminary data.</text>
</comment>
<evidence type="ECO:0000313" key="2">
    <source>
        <dbReference type="Proteomes" id="UP000033710"/>
    </source>
</evidence>
<dbReference type="EMBL" id="AXCR01000007">
    <property type="protein sequence ID" value="KJR85714.1"/>
    <property type="molecule type" value="Genomic_DNA"/>
</dbReference>
<dbReference type="AlphaFoldDB" id="A0A0F2M9F2"/>
<reference evidence="1 2" key="1">
    <citation type="journal article" date="2014" name="BMC Genomics">
        <title>Comparative genomics of the major fungal agents of human and animal Sporotrichosis: Sporothrix schenckii and Sporothrix brasiliensis.</title>
        <authorList>
            <person name="Teixeira M.M."/>
            <person name="de Almeida L.G."/>
            <person name="Kubitschek-Barreira P."/>
            <person name="Alves F.L."/>
            <person name="Kioshima E.S."/>
            <person name="Abadio A.K."/>
            <person name="Fernandes L."/>
            <person name="Derengowski L.S."/>
            <person name="Ferreira K.S."/>
            <person name="Souza R.C."/>
            <person name="Ruiz J.C."/>
            <person name="de Andrade N.C."/>
            <person name="Paes H.C."/>
            <person name="Nicola A.M."/>
            <person name="Albuquerque P."/>
            <person name="Gerber A.L."/>
            <person name="Martins V.P."/>
            <person name="Peconick L.D."/>
            <person name="Neto A.V."/>
            <person name="Chaucanez C.B."/>
            <person name="Silva P.A."/>
            <person name="Cunha O.L."/>
            <person name="de Oliveira F.F."/>
            <person name="dos Santos T.C."/>
            <person name="Barros A.L."/>
            <person name="Soares M.A."/>
            <person name="de Oliveira L.M."/>
            <person name="Marini M.M."/>
            <person name="Villalobos-Duno H."/>
            <person name="Cunha M.M."/>
            <person name="de Hoog S."/>
            <person name="da Silveira J.F."/>
            <person name="Henrissat B."/>
            <person name="Nino-Vega G.A."/>
            <person name="Cisalpino P.S."/>
            <person name="Mora-Montes H.M."/>
            <person name="Almeida S.R."/>
            <person name="Stajich J.E."/>
            <person name="Lopes-Bezerra L.M."/>
            <person name="Vasconcelos A.T."/>
            <person name="Felipe M.S."/>
        </authorList>
    </citation>
    <scope>NUCLEOTIDE SEQUENCE [LARGE SCALE GENOMIC DNA]</scope>
    <source>
        <strain evidence="1 2">1099-18</strain>
    </source>
</reference>
<sequence length="79" mass="9035">MKQFGSFRGGQTRDWQHIRTDRRFGGRRRLGTAIMGAYGNIGAGDTLLSFSTERAEPFFEEFSFLSRRRALSTLQSLND</sequence>
<dbReference type="KEGG" id="ssck:SPSK_10939"/>
<dbReference type="RefSeq" id="XP_016588390.1">
    <property type="nucleotide sequence ID" value="XM_016737170.1"/>
</dbReference>
<dbReference type="VEuPathDB" id="FungiDB:SPSK_10939"/>
<gene>
    <name evidence="1" type="ORF">SPSK_10939</name>
</gene>
<name>A0A0F2M9F2_SPOSC</name>
<dbReference type="GeneID" id="27672447"/>
<evidence type="ECO:0000313" key="1">
    <source>
        <dbReference type="EMBL" id="KJR85714.1"/>
    </source>
</evidence>
<proteinExistence type="predicted"/>
<organism evidence="1 2">
    <name type="scientific">Sporothrix schenckii 1099-18</name>
    <dbReference type="NCBI Taxonomy" id="1397361"/>
    <lineage>
        <taxon>Eukaryota</taxon>
        <taxon>Fungi</taxon>
        <taxon>Dikarya</taxon>
        <taxon>Ascomycota</taxon>
        <taxon>Pezizomycotina</taxon>
        <taxon>Sordariomycetes</taxon>
        <taxon>Sordariomycetidae</taxon>
        <taxon>Ophiostomatales</taxon>
        <taxon>Ophiostomataceae</taxon>
        <taxon>Sporothrix</taxon>
    </lineage>
</organism>